<keyword evidence="7" id="KW-0995">Kinetochore</keyword>
<dbReference type="InterPro" id="IPR015943">
    <property type="entry name" value="WD40/YVTN_repeat-like_dom_sf"/>
</dbReference>
<feature type="compositionally biased region" description="Low complexity" evidence="16">
    <location>
        <begin position="11"/>
        <end position="29"/>
    </location>
</feature>
<evidence type="ECO:0000256" key="12">
    <source>
        <dbReference type="ARBA" id="ARBA00023328"/>
    </source>
</evidence>
<evidence type="ECO:0000256" key="9">
    <source>
        <dbReference type="ARBA" id="ARBA00023010"/>
    </source>
</evidence>
<dbReference type="Ensembl" id="ENSSDUT00000001737.1">
    <property type="protein sequence ID" value="ENSSDUP00000001677.1"/>
    <property type="gene ID" value="ENSSDUG00000001241.1"/>
</dbReference>
<dbReference type="FunFam" id="2.130.10.10:FF:000238">
    <property type="entry name" value="Nuclear pore complex protein Nup133"/>
    <property type="match status" value="1"/>
</dbReference>
<evidence type="ECO:0000259" key="17">
    <source>
        <dbReference type="Pfam" id="PF03177"/>
    </source>
</evidence>
<dbReference type="PANTHER" id="PTHR13405">
    <property type="entry name" value="NUCLEAR PORE COMPLEX PROTEIN NUP133"/>
    <property type="match status" value="1"/>
</dbReference>
<feature type="domain" description="Nucleoporin Nup133/Nup155-like C-terminal" evidence="17">
    <location>
        <begin position="676"/>
        <end position="904"/>
    </location>
</feature>
<feature type="compositionally biased region" description="Pro residues" evidence="16">
    <location>
        <begin position="1"/>
        <end position="10"/>
    </location>
</feature>
<comment type="similarity">
    <text evidence="3">Belongs to the nucleoporin Nup133 family.</text>
</comment>
<dbReference type="Gene3D" id="1.20.58.1380">
    <property type="match status" value="1"/>
</dbReference>
<dbReference type="AlphaFoldDB" id="A0A3B4T6T6"/>
<keyword evidence="6" id="KW-0509">mRNA transport</keyword>
<reference evidence="19" key="1">
    <citation type="submission" date="2025-08" db="UniProtKB">
        <authorList>
            <consortium name="Ensembl"/>
        </authorList>
    </citation>
    <scope>IDENTIFICATION</scope>
</reference>
<evidence type="ECO:0000256" key="11">
    <source>
        <dbReference type="ARBA" id="ARBA00023242"/>
    </source>
</evidence>
<feature type="domain" description="Nucleoporin Nup133/Nup155-like N-terminal" evidence="18">
    <location>
        <begin position="66"/>
        <end position="400"/>
    </location>
</feature>
<evidence type="ECO:0000256" key="15">
    <source>
        <dbReference type="ARBA" id="ARBA00068592"/>
    </source>
</evidence>
<keyword evidence="4" id="KW-0813">Transport</keyword>
<dbReference type="InterPro" id="IPR037624">
    <property type="entry name" value="Nup133-like"/>
</dbReference>
<keyword evidence="8" id="KW-0653">Protein transport</keyword>
<dbReference type="GO" id="GO:0000776">
    <property type="term" value="C:kinetochore"/>
    <property type="evidence" value="ECO:0007669"/>
    <property type="project" value="UniProtKB-KW"/>
</dbReference>
<dbReference type="GO" id="GO:0048513">
    <property type="term" value="P:animal organ development"/>
    <property type="evidence" value="ECO:0007669"/>
    <property type="project" value="UniProtKB-ARBA"/>
</dbReference>
<evidence type="ECO:0000313" key="20">
    <source>
        <dbReference type="Proteomes" id="UP000261420"/>
    </source>
</evidence>
<dbReference type="Pfam" id="PF08801">
    <property type="entry name" value="Nucleoporin_N"/>
    <property type="match status" value="1"/>
</dbReference>
<dbReference type="Gene3D" id="2.130.10.10">
    <property type="entry name" value="YVTN repeat-like/Quinoprotein amine dehydrogenase"/>
    <property type="match status" value="1"/>
</dbReference>
<dbReference type="GO" id="GO:0017056">
    <property type="term" value="F:structural constituent of nuclear pore"/>
    <property type="evidence" value="ECO:0007669"/>
    <property type="project" value="InterPro"/>
</dbReference>
<evidence type="ECO:0000256" key="10">
    <source>
        <dbReference type="ARBA" id="ARBA00023132"/>
    </source>
</evidence>
<comment type="function">
    <text evidence="13">Involved in poly(A)+ RNA transport. Involved in nephrogenesis.</text>
</comment>
<feature type="region of interest" description="Disordered" evidence="16">
    <location>
        <begin position="1"/>
        <end position="36"/>
    </location>
</feature>
<keyword evidence="20" id="KW-1185">Reference proteome</keyword>
<comment type="subcellular location">
    <subcellularLocation>
        <location evidence="2">Chromosome</location>
        <location evidence="2">Centromere</location>
        <location evidence="2">Kinetochore</location>
    </subcellularLocation>
    <subcellularLocation>
        <location evidence="1">Nucleus</location>
        <location evidence="1">Nuclear pore complex</location>
    </subcellularLocation>
</comment>
<dbReference type="SUPFAM" id="SSF117289">
    <property type="entry name" value="Nucleoporin domain"/>
    <property type="match status" value="1"/>
</dbReference>
<comment type="subunit">
    <text evidence="14">Forms part of the Nup160 subcomplex in the nuclear pore which is composed of NUP160, NUP133, NUP107 and Nup96. This complex plays a role in RNA export and in tethering Nup98 and NUP153 to the nucleus.</text>
</comment>
<evidence type="ECO:0000256" key="1">
    <source>
        <dbReference type="ARBA" id="ARBA00004567"/>
    </source>
</evidence>
<evidence type="ECO:0000256" key="3">
    <source>
        <dbReference type="ARBA" id="ARBA00005569"/>
    </source>
</evidence>
<dbReference type="FunFam" id="1.20.58.1380:FF:000001">
    <property type="entry name" value="Nuclear pore complex protein Nup133"/>
    <property type="match status" value="1"/>
</dbReference>
<dbReference type="GO" id="GO:0031080">
    <property type="term" value="C:nuclear pore outer ring"/>
    <property type="evidence" value="ECO:0007669"/>
    <property type="project" value="TreeGrafter"/>
</dbReference>
<evidence type="ECO:0000256" key="16">
    <source>
        <dbReference type="SAM" id="MobiDB-lite"/>
    </source>
</evidence>
<dbReference type="Pfam" id="PF03177">
    <property type="entry name" value="Nucleoporin_C"/>
    <property type="match status" value="1"/>
</dbReference>
<dbReference type="Gene3D" id="1.25.40.700">
    <property type="match status" value="1"/>
</dbReference>
<evidence type="ECO:0000259" key="18">
    <source>
        <dbReference type="Pfam" id="PF08801"/>
    </source>
</evidence>
<evidence type="ECO:0000256" key="14">
    <source>
        <dbReference type="ARBA" id="ARBA00061981"/>
    </source>
</evidence>
<evidence type="ECO:0000256" key="7">
    <source>
        <dbReference type="ARBA" id="ARBA00022838"/>
    </source>
</evidence>
<keyword evidence="12" id="KW-0137">Centromere</keyword>
<reference evidence="19" key="2">
    <citation type="submission" date="2025-09" db="UniProtKB">
        <authorList>
            <consortium name="Ensembl"/>
        </authorList>
    </citation>
    <scope>IDENTIFICATION</scope>
</reference>
<dbReference type="GO" id="GO:0000972">
    <property type="term" value="P:transcription-dependent tethering of RNA polymerase II gene DNA at nuclear periphery"/>
    <property type="evidence" value="ECO:0007669"/>
    <property type="project" value="TreeGrafter"/>
</dbReference>
<dbReference type="GO" id="GO:0048731">
    <property type="term" value="P:system development"/>
    <property type="evidence" value="ECO:0007669"/>
    <property type="project" value="UniProtKB-ARBA"/>
</dbReference>
<organism evidence="19 20">
    <name type="scientific">Seriola dumerili</name>
    <name type="common">Greater amberjack</name>
    <name type="synonym">Caranx dumerili</name>
    <dbReference type="NCBI Taxonomy" id="41447"/>
    <lineage>
        <taxon>Eukaryota</taxon>
        <taxon>Metazoa</taxon>
        <taxon>Chordata</taxon>
        <taxon>Craniata</taxon>
        <taxon>Vertebrata</taxon>
        <taxon>Euteleostomi</taxon>
        <taxon>Actinopterygii</taxon>
        <taxon>Neopterygii</taxon>
        <taxon>Teleostei</taxon>
        <taxon>Neoteleostei</taxon>
        <taxon>Acanthomorphata</taxon>
        <taxon>Carangaria</taxon>
        <taxon>Carangiformes</taxon>
        <taxon>Carangidae</taxon>
        <taxon>Seriola</taxon>
    </lineage>
</organism>
<dbReference type="InterPro" id="IPR014908">
    <property type="entry name" value="Nucleoporin_Nup133/Nup155_N"/>
</dbReference>
<evidence type="ECO:0000313" key="19">
    <source>
        <dbReference type="Ensembl" id="ENSSDUP00000001677.1"/>
    </source>
</evidence>
<keyword evidence="5" id="KW-0158">Chromosome</keyword>
<keyword evidence="9" id="KW-0811">Translocation</keyword>
<accession>A0A3B4T6T6</accession>
<sequence>ACLAPAPPRAPAAGSRAGPPGGRASPERPTVSCSPRAGRLCRSTPTRVQSHAAADSINYDVQTFGSSLPVKVMEALTMADADDQISVKVNESGWAWMVCGERLIIWKICQTAVAKLSVCKELQLPSSEYSYTADLVAVTSAAPLETAAVQSISVLAVATEGTARFWPSLAQEGNFTETDVDLGDLCNFVVAVRGGSFVLSSVRSRLLRASSDSSGKLQYRALLQGQGMLSGIGRRVSSLFGILSPPANDTLHSVLWSGRAGSLYTLTSSSLSKWEVGDSWEHQTLSWDARRALTESIADAIWGSESNYEEMKEGVNVAYLDMKLSQSGLVVVAAAWHPSDTPCLAYFCLVTLQDSGAAISDQFTVEVTKYNPPFQVSAMETPTRAEPVAQEDKTKLLKAAFLQFCRNDLVGAQTVTDELFPADGDGEEGAELDSVVTQINLDLVDDYPASDPRWAESVPDESIGFPLTSLIILHQLEDKMKAHGCFMDFLLQVGLLDRLGQVTVRSSPMATRLLLCEHAEKLQAAMVLKNHHTKHAELVNRAIGAALQRNNAAVPPSLTAADVFFREVSQISAVFDCLLEEEERSLKESPVDSVQWAEVVLNVNNIIKDMLQAAGQYRETKASMYRASENAAAEPEYVPWTASGGVGGVRSVISRQHEIILRSVYPHADSTLRSALCEQLVALLDIYLGGWVAQLTSLQQQRPPGAQQERYNSLEMEYSQRRSELLQPLLELGQYQWVAALAEKFCDFDILVQMCEQTDNQSRLQHYMAKFADQNFADFLFRWYMEKGKRGKLLSQPAAQHQQLASFLQAHQHLSWLHHIHVHDYHSAHRTLYSQANMETRYFVKKKTLLALSKLTALASDLPEDQLNKQVDDMVEQERFLLHQETLPRQLLEEKQQNPDTMPLLSAHNLIQLYICDDNRGANEYDYKKALDLLEYIDEEDAVDIDSLKCEIFGKALRRDDWSSADGNDDPLEAAKDSIFVKILLKLTQEGVPLQTYLPDVKELLESDDLSSLKSKPYFEFVLRANYEHYLQAQM</sequence>
<dbReference type="Proteomes" id="UP000261420">
    <property type="component" value="Unplaced"/>
</dbReference>
<dbReference type="FunFam" id="1.25.40.700:FF:000001">
    <property type="entry name" value="Nuclear pore complex protein"/>
    <property type="match status" value="1"/>
</dbReference>
<dbReference type="GeneTree" id="ENSGT00390000011529"/>
<dbReference type="InterPro" id="IPR007187">
    <property type="entry name" value="Nucleoporin_Nup133/Nup155_C"/>
</dbReference>
<dbReference type="GO" id="GO:0016973">
    <property type="term" value="P:poly(A)+ mRNA export from nucleus"/>
    <property type="evidence" value="ECO:0007669"/>
    <property type="project" value="TreeGrafter"/>
</dbReference>
<evidence type="ECO:0000256" key="13">
    <source>
        <dbReference type="ARBA" id="ARBA00055775"/>
    </source>
</evidence>
<keyword evidence="10" id="KW-0906">Nuclear pore complex</keyword>
<proteinExistence type="inferred from homology"/>
<name>A0A3B4T6T6_SERDU</name>
<evidence type="ECO:0000256" key="5">
    <source>
        <dbReference type="ARBA" id="ARBA00022454"/>
    </source>
</evidence>
<evidence type="ECO:0000256" key="4">
    <source>
        <dbReference type="ARBA" id="ARBA00022448"/>
    </source>
</evidence>
<protein>
    <recommendedName>
        <fullName evidence="15">Nuclear pore complex protein Nup133</fullName>
    </recommendedName>
</protein>
<evidence type="ECO:0000256" key="6">
    <source>
        <dbReference type="ARBA" id="ARBA00022816"/>
    </source>
</evidence>
<dbReference type="GO" id="GO:0006606">
    <property type="term" value="P:protein import into nucleus"/>
    <property type="evidence" value="ECO:0007669"/>
    <property type="project" value="TreeGrafter"/>
</dbReference>
<dbReference type="PANTHER" id="PTHR13405:SF11">
    <property type="entry name" value="NUCLEAR PORE COMPLEX PROTEIN NUP133"/>
    <property type="match status" value="1"/>
</dbReference>
<evidence type="ECO:0000256" key="2">
    <source>
        <dbReference type="ARBA" id="ARBA00004629"/>
    </source>
</evidence>
<evidence type="ECO:0000256" key="8">
    <source>
        <dbReference type="ARBA" id="ARBA00022927"/>
    </source>
</evidence>
<keyword evidence="11" id="KW-0539">Nucleus</keyword>